<dbReference type="GO" id="GO:0005634">
    <property type="term" value="C:nucleus"/>
    <property type="evidence" value="ECO:0007669"/>
    <property type="project" value="UniProtKB-SubCell"/>
</dbReference>
<evidence type="ECO:0000256" key="6">
    <source>
        <dbReference type="ARBA" id="ARBA00023242"/>
    </source>
</evidence>
<dbReference type="PANTHER" id="PTHR13738:SF1">
    <property type="entry name" value="TROPONIN I"/>
    <property type="match status" value="1"/>
</dbReference>
<keyword evidence="6" id="KW-0539">Nucleus</keyword>
<evidence type="ECO:0000256" key="5">
    <source>
        <dbReference type="ARBA" id="ARBA00023212"/>
    </source>
</evidence>
<reference evidence="9" key="2">
    <citation type="submission" date="2023-06" db="EMBL/GenBank/DDBJ databases">
        <authorList>
            <person name="Swenson N.G."/>
            <person name="Wegrzyn J.L."/>
            <person name="Mcevoy S.L."/>
        </authorList>
    </citation>
    <scope>NUCLEOTIDE SEQUENCE</scope>
    <source>
        <strain evidence="9">NS2018</strain>
        <tissue evidence="9">Leaf</tissue>
    </source>
</reference>
<feature type="region of interest" description="Disordered" evidence="7">
    <location>
        <begin position="467"/>
        <end position="511"/>
    </location>
</feature>
<feature type="region of interest" description="Disordered" evidence="7">
    <location>
        <begin position="265"/>
        <end position="325"/>
    </location>
</feature>
<reference evidence="9" key="1">
    <citation type="journal article" date="2022" name="Plant J.">
        <title>Strategies of tolerance reflected in two North American maple genomes.</title>
        <authorList>
            <person name="McEvoy S.L."/>
            <person name="Sezen U.U."/>
            <person name="Trouern-Trend A."/>
            <person name="McMahon S.M."/>
            <person name="Schaberg P.G."/>
            <person name="Yang J."/>
            <person name="Wegrzyn J.L."/>
            <person name="Swenson N.G."/>
        </authorList>
    </citation>
    <scope>NUCLEOTIDE SEQUENCE</scope>
    <source>
        <strain evidence="9">NS2018</strain>
    </source>
</reference>
<dbReference type="GO" id="GO:0005819">
    <property type="term" value="C:spindle"/>
    <property type="evidence" value="ECO:0007669"/>
    <property type="project" value="UniProtKB-SubCell"/>
</dbReference>
<comment type="caution">
    <text evidence="9">The sequence shown here is derived from an EMBL/GenBank/DDBJ whole genome shotgun (WGS) entry which is preliminary data.</text>
</comment>
<feature type="compositionally biased region" description="Basic and acidic residues" evidence="7">
    <location>
        <begin position="1273"/>
        <end position="1287"/>
    </location>
</feature>
<evidence type="ECO:0000256" key="3">
    <source>
        <dbReference type="ARBA" id="ARBA00010042"/>
    </source>
</evidence>
<evidence type="ECO:0000256" key="4">
    <source>
        <dbReference type="ARBA" id="ARBA00022490"/>
    </source>
</evidence>
<evidence type="ECO:0000256" key="7">
    <source>
        <dbReference type="SAM" id="MobiDB-lite"/>
    </source>
</evidence>
<dbReference type="InterPro" id="IPR050875">
    <property type="entry name" value="Troponin_I"/>
</dbReference>
<keyword evidence="10" id="KW-1185">Reference proteome</keyword>
<feature type="compositionally biased region" description="Polar residues" evidence="7">
    <location>
        <begin position="476"/>
        <end position="502"/>
    </location>
</feature>
<protein>
    <recommendedName>
        <fullName evidence="8">Inner centromere protein ARK-binding domain-containing protein</fullName>
    </recommendedName>
</protein>
<keyword evidence="5" id="KW-0206">Cytoskeleton</keyword>
<feature type="compositionally biased region" description="Basic and acidic residues" evidence="7">
    <location>
        <begin position="1365"/>
        <end position="1394"/>
    </location>
</feature>
<feature type="region of interest" description="Disordered" evidence="7">
    <location>
        <begin position="1254"/>
        <end position="1287"/>
    </location>
</feature>
<dbReference type="Pfam" id="PF03941">
    <property type="entry name" value="INCENP_ARK-bind"/>
    <property type="match status" value="1"/>
</dbReference>
<sequence>MSTMEKLFMQIFEKKNQIVEQVRHQTLLFDQQLAAKCLLDGIAPPPWLWSPSFPSAPSAPTELNKEELISELLLPCPPSSILYTEVRNSNKAFDAGDRLSVSPQLPNDAGGASVGIEKPDSSSASSPQDQREGRIPDVSPEPAQSLASFQRSRSRQRALELRNSAKADRSQLHVDNNTGLFATGNTGSEIAPLILDHVDELKLVESVHNNNRSCEAEEANVGDLLSKGKELNKEELISELLLPCPPSSILYTEVRNSNKAFDAGDRLSVSPQLPNDAGGASVGIEKPDSSSASSPQDQREGRIPDVSPEPAQSLASFQRSRSRQRALELRNSAKADRSQLHVDNNTGLFATGNTGSEIAPLMLDHVDELELVESVHNNNGSCEVEEANVGDLLSKGKESRKEELISCPLLPGSQPATLCSSSDLVPYNVPAFISENEELFVGNNTEVTTYGQSDLLQLPVHDAVCDSNGVPELESGATSPQDQRNATVSDVSSEPFQSSARIQRSKPRQQALELHDSAKAAKCCLYDTNSLQPSSLRESSRMGDPTSVGRSSRGDICAYSCLLNSSGISTPQSGQIHESGLVKPAEVYNESWEVEEAKICDFQGKKKVTTNYTGRITRSRISSLQPSSLRESSRMGDPTSVGRSSRGGKNVDCSKSSRELIEEDLPCLRSFGFVGVGSCPQQVGGQISDAVAASPRLKEGGAVQSNVGRSLIDEMDHVEQPMTEESKPSSVRISHLLLEHVDELETVKPVDIYCESGMVEDAKVDDLHSRENGSNLYSDRITRSGSSKVSPVRIISQVDEMNHVEQHMTGGSKSSPVGISSPLQEHVDELELLKPVDICYGNCAVEEAKVGDLQSREEGCSSPQLKRRRIGSQLNDSPSASPNLRGELSLEERDRSACTPFTFPYEESKMPLILSLVHQATGDSKVCSDVEAGEADPTSLYLEERTARDLQERTSCPEENDKISYCSLGSPNRQSKELICADQAIPEFEGFIMQTDSEQSHEAGEDISFKLNLPKNSIERASLLEQLCKSACMHTPLSQFSSMFKFHGEPGLYKSVPNGLLECRDMKSNLEVNDDVFKQYNSCYSYINKGVSQEMSHSDCLPLPNFQSAWDIKKPLSSPVGKLWDRNTSNPGSSEKRGSLNPELFCISEENEYTEEVVDVVQEDLIKEMMPTSVKREPLSDVTENPNLPASASEAEIFAARNSLESVNTEYSFTGTCNGVTQKLGHHNNSRRGQTNKAKVSNSISTEKYGMNRMSESVQGRFSKPQVSGKPGLRKEGPSLGGREAKRNNIVSNVSSFVPLVKQKQAAAIATGKKHNPVKALEAAELAKRLAQEKENKRNMEKEARKAERARMEQENLKQMKLQKKMKEEESKKKEADMAARKRQREEEKKDKEPKRRRGMEPLKQQQRENREKLHTKKEKELKCEPVDERPKDMKASRNGAGKDNKKETEMGGENLGKLSKTEPKTTMVSTSDSIKASIVLEACEASTEYGDNSKVKSNLEKATVDNIFTNTYQEESYDISPYKESDDEDEDDDNDIPNSKFIPSWASKNCLALAVSSQQGLNPEVMFAPESFCSISEGNAHKTIKIMDFNSYIVGHYKKMLQSFFHSYLASKTKAKIGSH</sequence>
<evidence type="ECO:0000259" key="8">
    <source>
        <dbReference type="Pfam" id="PF03941"/>
    </source>
</evidence>
<organism evidence="9 10">
    <name type="scientific">Acer saccharum</name>
    <name type="common">Sugar maple</name>
    <dbReference type="NCBI Taxonomy" id="4024"/>
    <lineage>
        <taxon>Eukaryota</taxon>
        <taxon>Viridiplantae</taxon>
        <taxon>Streptophyta</taxon>
        <taxon>Embryophyta</taxon>
        <taxon>Tracheophyta</taxon>
        <taxon>Spermatophyta</taxon>
        <taxon>Magnoliopsida</taxon>
        <taxon>eudicotyledons</taxon>
        <taxon>Gunneridae</taxon>
        <taxon>Pentapetalae</taxon>
        <taxon>rosids</taxon>
        <taxon>malvids</taxon>
        <taxon>Sapindales</taxon>
        <taxon>Sapindaceae</taxon>
        <taxon>Hippocastanoideae</taxon>
        <taxon>Acereae</taxon>
        <taxon>Acer</taxon>
    </lineage>
</organism>
<keyword evidence="4" id="KW-0963">Cytoplasm</keyword>
<dbReference type="EMBL" id="JAUESC010000003">
    <property type="protein sequence ID" value="KAK0600926.1"/>
    <property type="molecule type" value="Genomic_DNA"/>
</dbReference>
<feature type="compositionally biased region" description="Basic and acidic residues" evidence="7">
    <location>
        <begin position="1331"/>
        <end position="1358"/>
    </location>
</feature>
<name>A0AA39W447_ACESA</name>
<dbReference type="Proteomes" id="UP001168877">
    <property type="component" value="Unassembled WGS sequence"/>
</dbReference>
<evidence type="ECO:0000256" key="2">
    <source>
        <dbReference type="ARBA" id="ARBA00004186"/>
    </source>
</evidence>
<feature type="region of interest" description="Disordered" evidence="7">
    <location>
        <begin position="1331"/>
        <end position="1470"/>
    </location>
</feature>
<feature type="compositionally biased region" description="Basic and acidic residues" evidence="7">
    <location>
        <begin position="1406"/>
        <end position="1450"/>
    </location>
</feature>
<feature type="domain" description="Inner centromere protein ARK-binding" evidence="8">
    <location>
        <begin position="1526"/>
        <end position="1576"/>
    </location>
</feature>
<comment type="similarity">
    <text evidence="3">Belongs to the INCENP family.</text>
</comment>
<accession>A0AA39W447</accession>
<feature type="region of interest" description="Disordered" evidence="7">
    <location>
        <begin position="97"/>
        <end position="154"/>
    </location>
</feature>
<dbReference type="InterPro" id="IPR005635">
    <property type="entry name" value="Inner_centromere_prot_ARK-bd"/>
</dbReference>
<evidence type="ECO:0000256" key="1">
    <source>
        <dbReference type="ARBA" id="ARBA00004123"/>
    </source>
</evidence>
<evidence type="ECO:0000313" key="9">
    <source>
        <dbReference type="EMBL" id="KAK0600926.1"/>
    </source>
</evidence>
<dbReference type="PANTHER" id="PTHR13738">
    <property type="entry name" value="TROPONIN I"/>
    <property type="match status" value="1"/>
</dbReference>
<evidence type="ECO:0000313" key="10">
    <source>
        <dbReference type="Proteomes" id="UP001168877"/>
    </source>
</evidence>
<feature type="compositionally biased region" description="Polar residues" evidence="7">
    <location>
        <begin position="872"/>
        <end position="882"/>
    </location>
</feature>
<comment type="subcellular location">
    <subcellularLocation>
        <location evidence="2">Cytoplasm</location>
        <location evidence="2">Cytoskeleton</location>
        <location evidence="2">Spindle</location>
    </subcellularLocation>
    <subcellularLocation>
        <location evidence="1">Nucleus</location>
    </subcellularLocation>
</comment>
<proteinExistence type="inferred from homology"/>
<feature type="region of interest" description="Disordered" evidence="7">
    <location>
        <begin position="851"/>
        <end position="891"/>
    </location>
</feature>
<feature type="region of interest" description="Disordered" evidence="7">
    <location>
        <begin position="617"/>
        <end position="654"/>
    </location>
</feature>
<gene>
    <name evidence="9" type="ORF">LWI29_019690</name>
</gene>